<accession>A0AA42DLH9</accession>
<dbReference type="InterPro" id="IPR050639">
    <property type="entry name" value="SSR_resolvase"/>
</dbReference>
<dbReference type="RefSeq" id="WP_271011729.1">
    <property type="nucleotide sequence ID" value="NZ_JAQIFT010000033.1"/>
</dbReference>
<proteinExistence type="predicted"/>
<evidence type="ECO:0000259" key="3">
    <source>
        <dbReference type="PROSITE" id="PS51737"/>
    </source>
</evidence>
<dbReference type="PANTHER" id="PTHR30461:SF2">
    <property type="entry name" value="SERINE RECOMBINASE PINE-RELATED"/>
    <property type="match status" value="1"/>
</dbReference>
<dbReference type="Gene3D" id="3.90.1750.20">
    <property type="entry name" value="Putative Large Serine Recombinase, Chain B, Domain 2"/>
    <property type="match status" value="1"/>
</dbReference>
<dbReference type="PROSITE" id="PS51737">
    <property type="entry name" value="RECOMBINASE_DNA_BIND"/>
    <property type="match status" value="1"/>
</dbReference>
<sequence>MQTHLPIGYKMVEGKIHIDQEKADTVKKIYNEYVNGKSMLAIAKRLKENEIPNANHKTNWTHGAVGKILQNTKYMGDDLHPPLVSKELFDQAQKKRKEKTTQLGRTAQLNSMNNHHAFTNRIFCGECGEPYRKYVEHCGKPHEKVRWKCKRYIFNNKVVCKNLFYSEDEIKTIVTSSINKLLQKQNLLDKPYRKEPLKKDMELKAVESQIKELEEQEQFSSPLLAQLSFKRAELMYRVSRVDDYQFNTQKMKDCLKDVSEPTDFNEELIVQIVKKIIIYKDGKIEAEFINGLKFC</sequence>
<evidence type="ECO:0000313" key="5">
    <source>
        <dbReference type="Proteomes" id="UP001169242"/>
    </source>
</evidence>
<evidence type="ECO:0000313" key="4">
    <source>
        <dbReference type="EMBL" id="MDA3731340.1"/>
    </source>
</evidence>
<evidence type="ECO:0000256" key="1">
    <source>
        <dbReference type="ARBA" id="ARBA00023125"/>
    </source>
</evidence>
<keyword evidence="2" id="KW-0233">DNA recombination</keyword>
<keyword evidence="1" id="KW-0238">DNA-binding</keyword>
<reference evidence="4" key="1">
    <citation type="journal article" date="2023" name="Int. J. Syst. Evol. Microbiol.">
        <title>&lt;i&gt;Holtiella tumoricola&lt;/i&gt; gen. nov. sp. nov., isolated from a human clinical sample.</title>
        <authorList>
            <person name="Allen-Vercoe E."/>
            <person name="Daigneault M.C."/>
            <person name="Vancuren S.J."/>
            <person name="Cochrane K."/>
            <person name="O'Neal L.L."/>
            <person name="Sankaranarayanan K."/>
            <person name="Lawson P.A."/>
        </authorList>
    </citation>
    <scope>NUCLEOTIDE SEQUENCE</scope>
    <source>
        <strain evidence="4">CC70A</strain>
    </source>
</reference>
<dbReference type="GO" id="GO:0003677">
    <property type="term" value="F:DNA binding"/>
    <property type="evidence" value="ECO:0007669"/>
    <property type="project" value="UniProtKB-KW"/>
</dbReference>
<dbReference type="PANTHER" id="PTHR30461">
    <property type="entry name" value="DNA-INVERTASE FROM LAMBDOID PROPHAGE"/>
    <property type="match status" value="1"/>
</dbReference>
<dbReference type="Proteomes" id="UP001169242">
    <property type="component" value="Unassembled WGS sequence"/>
</dbReference>
<gene>
    <name evidence="4" type="ORF">PBV87_07590</name>
</gene>
<dbReference type="InterPro" id="IPR025827">
    <property type="entry name" value="Zn_ribbon_recom_dom"/>
</dbReference>
<dbReference type="AlphaFoldDB" id="A0AA42DLH9"/>
<organism evidence="4 5">
    <name type="scientific">Holtiella tumoricola</name>
    <dbReference type="NCBI Taxonomy" id="3018743"/>
    <lineage>
        <taxon>Bacteria</taxon>
        <taxon>Bacillati</taxon>
        <taxon>Bacillota</taxon>
        <taxon>Clostridia</taxon>
        <taxon>Lachnospirales</taxon>
        <taxon>Cellulosilyticaceae</taxon>
        <taxon>Holtiella</taxon>
    </lineage>
</organism>
<evidence type="ECO:0000256" key="2">
    <source>
        <dbReference type="ARBA" id="ARBA00023172"/>
    </source>
</evidence>
<dbReference type="Pfam" id="PF13408">
    <property type="entry name" value="Zn_ribbon_recom"/>
    <property type="match status" value="1"/>
</dbReference>
<name>A0AA42DLH9_9FIRM</name>
<feature type="domain" description="Recombinase" evidence="3">
    <location>
        <begin position="6"/>
        <end position="102"/>
    </location>
</feature>
<dbReference type="GO" id="GO:0000150">
    <property type="term" value="F:DNA strand exchange activity"/>
    <property type="evidence" value="ECO:0007669"/>
    <property type="project" value="InterPro"/>
</dbReference>
<keyword evidence="5" id="KW-1185">Reference proteome</keyword>
<dbReference type="InterPro" id="IPR038109">
    <property type="entry name" value="DNA_bind_recomb_sf"/>
</dbReference>
<dbReference type="Pfam" id="PF07508">
    <property type="entry name" value="Recombinase"/>
    <property type="match status" value="1"/>
</dbReference>
<dbReference type="InterPro" id="IPR011109">
    <property type="entry name" value="DNA_bind_recombinase_dom"/>
</dbReference>
<protein>
    <submittedName>
        <fullName evidence="4">Recombinase family protein</fullName>
    </submittedName>
</protein>
<dbReference type="EMBL" id="JAQIFT010000033">
    <property type="protein sequence ID" value="MDA3731340.1"/>
    <property type="molecule type" value="Genomic_DNA"/>
</dbReference>
<comment type="caution">
    <text evidence="4">The sequence shown here is derived from an EMBL/GenBank/DDBJ whole genome shotgun (WGS) entry which is preliminary data.</text>
</comment>